<comment type="caution">
    <text evidence="4">The sequence shown here is derived from an EMBL/GenBank/DDBJ whole genome shotgun (WGS) entry which is preliminary data.</text>
</comment>
<keyword evidence="2 3" id="KW-0472">Membrane</keyword>
<evidence type="ECO:0008006" key="6">
    <source>
        <dbReference type="Google" id="ProtNLM"/>
    </source>
</evidence>
<keyword evidence="3" id="KW-0812">Transmembrane</keyword>
<reference evidence="4" key="1">
    <citation type="journal article" date="2023" name="Plant J.">
        <title>Genome sequences and population genomics provide insights into the demographic history, inbreeding, and mutation load of two 'living fossil' tree species of Dipteronia.</title>
        <authorList>
            <person name="Feng Y."/>
            <person name="Comes H.P."/>
            <person name="Chen J."/>
            <person name="Zhu S."/>
            <person name="Lu R."/>
            <person name="Zhang X."/>
            <person name="Li P."/>
            <person name="Qiu J."/>
            <person name="Olsen K.M."/>
            <person name="Qiu Y."/>
        </authorList>
    </citation>
    <scope>NUCLEOTIDE SEQUENCE</scope>
    <source>
        <strain evidence="4">NBL</strain>
    </source>
</reference>
<evidence type="ECO:0000256" key="1">
    <source>
        <dbReference type="ARBA" id="ARBA00004370"/>
    </source>
</evidence>
<evidence type="ECO:0000256" key="2">
    <source>
        <dbReference type="ARBA" id="ARBA00023136"/>
    </source>
</evidence>
<protein>
    <recommendedName>
        <fullName evidence="6">Late embryogenesis abundant protein LEA-2 subgroup domain-containing protein</fullName>
    </recommendedName>
</protein>
<dbReference type="GO" id="GO:0098542">
    <property type="term" value="P:defense response to other organism"/>
    <property type="evidence" value="ECO:0007669"/>
    <property type="project" value="InterPro"/>
</dbReference>
<keyword evidence="5" id="KW-1185">Reference proteome</keyword>
<dbReference type="AlphaFoldDB" id="A0AAE0EHV0"/>
<organism evidence="4 5">
    <name type="scientific">Dipteronia sinensis</name>
    <dbReference type="NCBI Taxonomy" id="43782"/>
    <lineage>
        <taxon>Eukaryota</taxon>
        <taxon>Viridiplantae</taxon>
        <taxon>Streptophyta</taxon>
        <taxon>Embryophyta</taxon>
        <taxon>Tracheophyta</taxon>
        <taxon>Spermatophyta</taxon>
        <taxon>Magnoliopsida</taxon>
        <taxon>eudicotyledons</taxon>
        <taxon>Gunneridae</taxon>
        <taxon>Pentapetalae</taxon>
        <taxon>rosids</taxon>
        <taxon>malvids</taxon>
        <taxon>Sapindales</taxon>
        <taxon>Sapindaceae</taxon>
        <taxon>Hippocastanoideae</taxon>
        <taxon>Acereae</taxon>
        <taxon>Dipteronia</taxon>
    </lineage>
</organism>
<evidence type="ECO:0000313" key="4">
    <source>
        <dbReference type="EMBL" id="KAK3226990.1"/>
    </source>
</evidence>
<name>A0AAE0EHV0_9ROSI</name>
<keyword evidence="3" id="KW-1133">Transmembrane helix</keyword>
<dbReference type="PANTHER" id="PTHR31234:SF35">
    <property type="entry name" value="LATE EMBRYOGENESIS ABUNDANT (LEA) HYDROXYPROLINE-RICH GLYCOPROTEIN FAMILY"/>
    <property type="match status" value="1"/>
</dbReference>
<dbReference type="PANTHER" id="PTHR31234">
    <property type="entry name" value="LATE EMBRYOGENESIS ABUNDANT (LEA) HYDROXYPROLINE-RICH GLYCOPROTEIN FAMILY"/>
    <property type="match status" value="1"/>
</dbReference>
<gene>
    <name evidence="4" type="ORF">Dsin_006852</name>
</gene>
<evidence type="ECO:0000256" key="3">
    <source>
        <dbReference type="SAM" id="Phobius"/>
    </source>
</evidence>
<dbReference type="Proteomes" id="UP001281410">
    <property type="component" value="Unassembled WGS sequence"/>
</dbReference>
<dbReference type="InterPro" id="IPR044839">
    <property type="entry name" value="NDR1-like"/>
</dbReference>
<sequence length="240" mass="26912">MAFSSEFRTKTMKNFPYTLLPVTEKSSKESTRTTKTILPIITTLLLVILLSCSIFIIMALWLRPQAPVVKLNSLSVTNFTVSNTKLAANWVANFTVYNPSLGMKLSLDNIVSSVLYKENTALAIASVEGFEMDSRGENSIQMEFSTTGYEGDQPIVEYSVLREIEEDKKRRGAVRFSMIMNMRTTYKSAGHNWVAWTRRFVMNSYCLDLNVGVVKGNGSFINGGGSRQCEVILMLADDHE</sequence>
<comment type="subcellular location">
    <subcellularLocation>
        <location evidence="1">Membrane</location>
    </subcellularLocation>
</comment>
<dbReference type="EMBL" id="JANJYJ010000002">
    <property type="protein sequence ID" value="KAK3226990.1"/>
    <property type="molecule type" value="Genomic_DNA"/>
</dbReference>
<evidence type="ECO:0000313" key="5">
    <source>
        <dbReference type="Proteomes" id="UP001281410"/>
    </source>
</evidence>
<proteinExistence type="predicted"/>
<feature type="transmembrane region" description="Helical" evidence="3">
    <location>
        <begin position="37"/>
        <end position="62"/>
    </location>
</feature>
<accession>A0AAE0EHV0</accession>
<dbReference type="GO" id="GO:0005886">
    <property type="term" value="C:plasma membrane"/>
    <property type="evidence" value="ECO:0007669"/>
    <property type="project" value="TreeGrafter"/>
</dbReference>